<protein>
    <submittedName>
        <fullName evidence="1">Uncharacterized protein</fullName>
    </submittedName>
</protein>
<gene>
    <name evidence="1" type="ORF">HPB47_019684</name>
</gene>
<reference evidence="1 2" key="1">
    <citation type="journal article" date="2020" name="Cell">
        <title>Large-Scale Comparative Analyses of Tick Genomes Elucidate Their Genetic Diversity and Vector Capacities.</title>
        <authorList>
            <consortium name="Tick Genome and Microbiome Consortium (TIGMIC)"/>
            <person name="Jia N."/>
            <person name="Wang J."/>
            <person name="Shi W."/>
            <person name="Du L."/>
            <person name="Sun Y."/>
            <person name="Zhan W."/>
            <person name="Jiang J.F."/>
            <person name="Wang Q."/>
            <person name="Zhang B."/>
            <person name="Ji P."/>
            <person name="Bell-Sakyi L."/>
            <person name="Cui X.M."/>
            <person name="Yuan T.T."/>
            <person name="Jiang B.G."/>
            <person name="Yang W.F."/>
            <person name="Lam T.T."/>
            <person name="Chang Q.C."/>
            <person name="Ding S.J."/>
            <person name="Wang X.J."/>
            <person name="Zhu J.G."/>
            <person name="Ruan X.D."/>
            <person name="Zhao L."/>
            <person name="Wei J.T."/>
            <person name="Ye R.Z."/>
            <person name="Que T.C."/>
            <person name="Du C.H."/>
            <person name="Zhou Y.H."/>
            <person name="Cheng J.X."/>
            <person name="Dai P.F."/>
            <person name="Guo W.B."/>
            <person name="Han X.H."/>
            <person name="Huang E.J."/>
            <person name="Li L.F."/>
            <person name="Wei W."/>
            <person name="Gao Y.C."/>
            <person name="Liu J.Z."/>
            <person name="Shao H.Z."/>
            <person name="Wang X."/>
            <person name="Wang C.C."/>
            <person name="Yang T.C."/>
            <person name="Huo Q.B."/>
            <person name="Li W."/>
            <person name="Chen H.Y."/>
            <person name="Chen S.E."/>
            <person name="Zhou L.G."/>
            <person name="Ni X.B."/>
            <person name="Tian J.H."/>
            <person name="Sheng Y."/>
            <person name="Liu T."/>
            <person name="Pan Y.S."/>
            <person name="Xia L.Y."/>
            <person name="Li J."/>
            <person name="Zhao F."/>
            <person name="Cao W.C."/>
        </authorList>
    </citation>
    <scope>NUCLEOTIDE SEQUENCE [LARGE SCALE GENOMIC DNA]</scope>
    <source>
        <strain evidence="1">Iper-2018</strain>
    </source>
</reference>
<evidence type="ECO:0000313" key="1">
    <source>
        <dbReference type="EMBL" id="KAG0433691.1"/>
    </source>
</evidence>
<dbReference type="EMBL" id="JABSTQ010009038">
    <property type="protein sequence ID" value="KAG0433691.1"/>
    <property type="molecule type" value="Genomic_DNA"/>
</dbReference>
<organism evidence="1 2">
    <name type="scientific">Ixodes persulcatus</name>
    <name type="common">Taiga tick</name>
    <dbReference type="NCBI Taxonomy" id="34615"/>
    <lineage>
        <taxon>Eukaryota</taxon>
        <taxon>Metazoa</taxon>
        <taxon>Ecdysozoa</taxon>
        <taxon>Arthropoda</taxon>
        <taxon>Chelicerata</taxon>
        <taxon>Arachnida</taxon>
        <taxon>Acari</taxon>
        <taxon>Parasitiformes</taxon>
        <taxon>Ixodida</taxon>
        <taxon>Ixodoidea</taxon>
        <taxon>Ixodidae</taxon>
        <taxon>Ixodinae</taxon>
        <taxon>Ixodes</taxon>
    </lineage>
</organism>
<accession>A0AC60QK23</accession>
<evidence type="ECO:0000313" key="2">
    <source>
        <dbReference type="Proteomes" id="UP000805193"/>
    </source>
</evidence>
<comment type="caution">
    <text evidence="1">The sequence shown here is derived from an EMBL/GenBank/DDBJ whole genome shotgun (WGS) entry which is preliminary data.</text>
</comment>
<proteinExistence type="predicted"/>
<dbReference type="Proteomes" id="UP000805193">
    <property type="component" value="Unassembled WGS sequence"/>
</dbReference>
<name>A0AC60QK23_IXOPE</name>
<keyword evidence="2" id="KW-1185">Reference proteome</keyword>
<sequence length="170" mass="19174">MLTSTLSTILKNKQDVLGGFQELLKQEKARPGFVRDSKYPEVETALLEWLKNARAANLPVHGPTLTAKAEALALRINKQEFKCGNGWLVRFKKRHGVTYKTTVGESGAVCKDAVDTSRRHRLAEILEQYMEKDIYNLNEAAFFYKTLPKRTYTTAGGFSSRALRVTSFPC</sequence>